<dbReference type="EMBL" id="MU155133">
    <property type="protein sequence ID" value="KAF9485873.1"/>
    <property type="molecule type" value="Genomic_DNA"/>
</dbReference>
<dbReference type="Gene3D" id="3.30.428.10">
    <property type="entry name" value="HIT-like"/>
    <property type="match status" value="1"/>
</dbReference>
<evidence type="ECO:0000313" key="6">
    <source>
        <dbReference type="Proteomes" id="UP000807469"/>
    </source>
</evidence>
<dbReference type="InterPro" id="IPR001310">
    <property type="entry name" value="Histidine_triad_HIT"/>
</dbReference>
<dbReference type="InterPro" id="IPR011146">
    <property type="entry name" value="HIT-like"/>
</dbReference>
<dbReference type="Pfam" id="PF01230">
    <property type="entry name" value="HIT"/>
    <property type="match status" value="1"/>
</dbReference>
<protein>
    <submittedName>
        <fullName evidence="5">HIT-like protein</fullName>
    </submittedName>
</protein>
<dbReference type="GO" id="GO:0009117">
    <property type="term" value="P:nucleotide metabolic process"/>
    <property type="evidence" value="ECO:0007669"/>
    <property type="project" value="TreeGrafter"/>
</dbReference>
<dbReference type="InterPro" id="IPR036265">
    <property type="entry name" value="HIT-like_sf"/>
</dbReference>
<feature type="short sequence motif" description="Histidine triad motif" evidence="2 3">
    <location>
        <begin position="115"/>
        <end position="119"/>
    </location>
</feature>
<dbReference type="GO" id="GO:0003824">
    <property type="term" value="F:catalytic activity"/>
    <property type="evidence" value="ECO:0007669"/>
    <property type="project" value="InterPro"/>
</dbReference>
<proteinExistence type="predicted"/>
<dbReference type="SUPFAM" id="SSF54197">
    <property type="entry name" value="HIT-like"/>
    <property type="match status" value="1"/>
</dbReference>
<dbReference type="PANTHER" id="PTHR46648:SF1">
    <property type="entry name" value="ADENOSINE 5'-MONOPHOSPHORAMIDASE HNT1"/>
    <property type="match status" value="1"/>
</dbReference>
<organism evidence="5 6">
    <name type="scientific">Pholiota conissans</name>
    <dbReference type="NCBI Taxonomy" id="109636"/>
    <lineage>
        <taxon>Eukaryota</taxon>
        <taxon>Fungi</taxon>
        <taxon>Dikarya</taxon>
        <taxon>Basidiomycota</taxon>
        <taxon>Agaricomycotina</taxon>
        <taxon>Agaricomycetes</taxon>
        <taxon>Agaricomycetidae</taxon>
        <taxon>Agaricales</taxon>
        <taxon>Agaricineae</taxon>
        <taxon>Strophariaceae</taxon>
        <taxon>Pholiota</taxon>
    </lineage>
</organism>
<feature type="domain" description="HIT" evidence="4">
    <location>
        <begin position="25"/>
        <end position="131"/>
    </location>
</feature>
<evidence type="ECO:0000313" key="5">
    <source>
        <dbReference type="EMBL" id="KAF9485873.1"/>
    </source>
</evidence>
<evidence type="ECO:0000259" key="4">
    <source>
        <dbReference type="PROSITE" id="PS51084"/>
    </source>
</evidence>
<keyword evidence="6" id="KW-1185">Reference proteome</keyword>
<dbReference type="PANTHER" id="PTHR46648">
    <property type="entry name" value="HIT FAMILY PROTEIN 1"/>
    <property type="match status" value="1"/>
</dbReference>
<gene>
    <name evidence="5" type="ORF">BDN70DRAFT_870787</name>
</gene>
<feature type="active site" description="Tele-AMP-histidine intermediate" evidence="1">
    <location>
        <position position="117"/>
    </location>
</feature>
<dbReference type="AlphaFoldDB" id="A0A9P6D7P3"/>
<sequence>MTSFIIDAHRNRKLHPDWAHEPDCAFCRILRGEIPSNLVYEDEEVIVILDILPLRRGHTLVIPKAHVSRLSELPPDLAGALGKVVSKVAYALTQALENSALNVVCNQEYAQAVPHVHYHIIPAPKFGGPVQVSETTDEAVPGQTSSHRQMHQKEFQLRNELDEDEAKVLLEEIRSRL</sequence>
<name>A0A9P6D7P3_9AGAR</name>
<comment type="caution">
    <text evidence="5">The sequence shown here is derived from an EMBL/GenBank/DDBJ whole genome shotgun (WGS) entry which is preliminary data.</text>
</comment>
<dbReference type="PROSITE" id="PS51084">
    <property type="entry name" value="HIT_2"/>
    <property type="match status" value="1"/>
</dbReference>
<dbReference type="Proteomes" id="UP000807469">
    <property type="component" value="Unassembled WGS sequence"/>
</dbReference>
<dbReference type="PRINTS" id="PR00332">
    <property type="entry name" value="HISTRIAD"/>
</dbReference>
<reference evidence="5" key="1">
    <citation type="submission" date="2020-11" db="EMBL/GenBank/DDBJ databases">
        <authorList>
            <consortium name="DOE Joint Genome Institute"/>
            <person name="Ahrendt S."/>
            <person name="Riley R."/>
            <person name="Andreopoulos W."/>
            <person name="Labutti K."/>
            <person name="Pangilinan J."/>
            <person name="Ruiz-Duenas F.J."/>
            <person name="Barrasa J.M."/>
            <person name="Sanchez-Garcia M."/>
            <person name="Camarero S."/>
            <person name="Miyauchi S."/>
            <person name="Serrano A."/>
            <person name="Linde D."/>
            <person name="Babiker R."/>
            <person name="Drula E."/>
            <person name="Ayuso-Fernandez I."/>
            <person name="Pacheco R."/>
            <person name="Padilla G."/>
            <person name="Ferreira P."/>
            <person name="Barriuso J."/>
            <person name="Kellner H."/>
            <person name="Castanera R."/>
            <person name="Alfaro M."/>
            <person name="Ramirez L."/>
            <person name="Pisabarro A.G."/>
            <person name="Kuo A."/>
            <person name="Tritt A."/>
            <person name="Lipzen A."/>
            <person name="He G."/>
            <person name="Yan M."/>
            <person name="Ng V."/>
            <person name="Cullen D."/>
            <person name="Martin F."/>
            <person name="Rosso M.-N."/>
            <person name="Henrissat B."/>
            <person name="Hibbett D."/>
            <person name="Martinez A.T."/>
            <person name="Grigoriev I.V."/>
        </authorList>
    </citation>
    <scope>NUCLEOTIDE SEQUENCE</scope>
    <source>
        <strain evidence="5">CIRM-BRFM 674</strain>
    </source>
</reference>
<accession>A0A9P6D7P3</accession>
<evidence type="ECO:0000256" key="3">
    <source>
        <dbReference type="PROSITE-ProRule" id="PRU00464"/>
    </source>
</evidence>
<dbReference type="OrthoDB" id="672793at2759"/>
<evidence type="ECO:0000256" key="2">
    <source>
        <dbReference type="PIRSR" id="PIRSR601310-3"/>
    </source>
</evidence>
<evidence type="ECO:0000256" key="1">
    <source>
        <dbReference type="PIRSR" id="PIRSR601310-1"/>
    </source>
</evidence>